<comment type="caution">
    <text evidence="1">The sequence shown here is derived from an EMBL/GenBank/DDBJ whole genome shotgun (WGS) entry which is preliminary data.</text>
</comment>
<evidence type="ECO:0000313" key="2">
    <source>
        <dbReference type="Proteomes" id="UP000299102"/>
    </source>
</evidence>
<dbReference type="EMBL" id="BGZK01001601">
    <property type="protein sequence ID" value="GBP83047.1"/>
    <property type="molecule type" value="Genomic_DNA"/>
</dbReference>
<proteinExistence type="predicted"/>
<reference evidence="1 2" key="1">
    <citation type="journal article" date="2019" name="Commun. Biol.">
        <title>The bagworm genome reveals a unique fibroin gene that provides high tensile strength.</title>
        <authorList>
            <person name="Kono N."/>
            <person name="Nakamura H."/>
            <person name="Ohtoshi R."/>
            <person name="Tomita M."/>
            <person name="Numata K."/>
            <person name="Arakawa K."/>
        </authorList>
    </citation>
    <scope>NUCLEOTIDE SEQUENCE [LARGE SCALE GENOMIC DNA]</scope>
</reference>
<protein>
    <submittedName>
        <fullName evidence="1">Uncharacterized protein</fullName>
    </submittedName>
</protein>
<evidence type="ECO:0000313" key="1">
    <source>
        <dbReference type="EMBL" id="GBP83047.1"/>
    </source>
</evidence>
<dbReference type="AlphaFoldDB" id="A0A4C1Z8R5"/>
<organism evidence="1 2">
    <name type="scientific">Eumeta variegata</name>
    <name type="common">Bagworm moth</name>
    <name type="synonym">Eumeta japonica</name>
    <dbReference type="NCBI Taxonomy" id="151549"/>
    <lineage>
        <taxon>Eukaryota</taxon>
        <taxon>Metazoa</taxon>
        <taxon>Ecdysozoa</taxon>
        <taxon>Arthropoda</taxon>
        <taxon>Hexapoda</taxon>
        <taxon>Insecta</taxon>
        <taxon>Pterygota</taxon>
        <taxon>Neoptera</taxon>
        <taxon>Endopterygota</taxon>
        <taxon>Lepidoptera</taxon>
        <taxon>Glossata</taxon>
        <taxon>Ditrysia</taxon>
        <taxon>Tineoidea</taxon>
        <taxon>Psychidae</taxon>
        <taxon>Oiketicinae</taxon>
        <taxon>Eumeta</taxon>
    </lineage>
</organism>
<gene>
    <name evidence="1" type="ORF">EVAR_52792_1</name>
</gene>
<sequence length="195" mass="21847">MLITNLAYLTQETEGLYPVTPKLTQSGIGSTDCRFQQYTDDDRDQPSNVLFEALRKRFNLTRKLFYTASSRVGFYDAPDFYKSNLIVNALPPAASAARGPVADPRIRGFCELMVASPITFTVECISTASVVYWTKGYVFDFGSCDTFGRAAFAQWLRASTLKQVIQDSNLAMSGYAKEVLIKRNKTTRRTPRGEC</sequence>
<keyword evidence="2" id="KW-1185">Reference proteome</keyword>
<dbReference type="Proteomes" id="UP000299102">
    <property type="component" value="Unassembled WGS sequence"/>
</dbReference>
<accession>A0A4C1Z8R5</accession>
<name>A0A4C1Z8R5_EUMVA</name>